<comment type="caution">
    <text evidence="1">The sequence shown here is derived from an EMBL/GenBank/DDBJ whole genome shotgun (WGS) entry which is preliminary data.</text>
</comment>
<dbReference type="Proteomes" id="UP000481030">
    <property type="component" value="Unassembled WGS sequence"/>
</dbReference>
<evidence type="ECO:0000313" key="1">
    <source>
        <dbReference type="EMBL" id="KAB2328948.1"/>
    </source>
</evidence>
<protein>
    <submittedName>
        <fullName evidence="1">Uncharacterized protein</fullName>
    </submittedName>
</protein>
<gene>
    <name evidence="1" type="ORF">F7731_23635</name>
</gene>
<organism evidence="1 2">
    <name type="scientific">Cytobacillus depressus</name>
    <dbReference type="NCBI Taxonomy" id="1602942"/>
    <lineage>
        <taxon>Bacteria</taxon>
        <taxon>Bacillati</taxon>
        <taxon>Bacillota</taxon>
        <taxon>Bacilli</taxon>
        <taxon>Bacillales</taxon>
        <taxon>Bacillaceae</taxon>
        <taxon>Cytobacillus</taxon>
    </lineage>
</organism>
<dbReference type="OrthoDB" id="3035959at2"/>
<dbReference type="AlphaFoldDB" id="A0A6L3V3C2"/>
<name>A0A6L3V3C2_9BACI</name>
<sequence length="88" mass="10040">MIKKTVMAVGAYDNGNVKDALKIAKNFTIGLTRDEHKQIVRGYECMVHADFYKQIGKNPEKEIAAAVTVFLNRIYLPHVQRREDAIYA</sequence>
<dbReference type="RefSeq" id="WP_151537246.1">
    <property type="nucleotide sequence ID" value="NZ_WBOS01000022.1"/>
</dbReference>
<reference evidence="1 2" key="1">
    <citation type="journal article" date="2016" name="Antonie Van Leeuwenhoek">
        <title>Bacillus depressus sp. nov., isolated from soil of a sunflower field.</title>
        <authorList>
            <person name="Wei X."/>
            <person name="Xin D."/>
            <person name="Xin Y."/>
            <person name="Zhang H."/>
            <person name="Wang T."/>
            <person name="Zhang J."/>
        </authorList>
    </citation>
    <scope>NUCLEOTIDE SEQUENCE [LARGE SCALE GENOMIC DNA]</scope>
    <source>
        <strain evidence="1 2">BZ1</strain>
    </source>
</reference>
<proteinExistence type="predicted"/>
<accession>A0A6L3V3C2</accession>
<keyword evidence="2" id="KW-1185">Reference proteome</keyword>
<evidence type="ECO:0000313" key="2">
    <source>
        <dbReference type="Proteomes" id="UP000481030"/>
    </source>
</evidence>
<dbReference type="EMBL" id="WBOS01000022">
    <property type="protein sequence ID" value="KAB2328948.1"/>
    <property type="molecule type" value="Genomic_DNA"/>
</dbReference>